<dbReference type="AlphaFoldDB" id="A0A9D2H797"/>
<feature type="transmembrane region" description="Helical" evidence="2">
    <location>
        <begin position="169"/>
        <end position="186"/>
    </location>
</feature>
<accession>A0A9D2H797</accession>
<feature type="compositionally biased region" description="Polar residues" evidence="1">
    <location>
        <begin position="1"/>
        <end position="20"/>
    </location>
</feature>
<evidence type="ECO:0000256" key="2">
    <source>
        <dbReference type="SAM" id="Phobius"/>
    </source>
</evidence>
<feature type="compositionally biased region" description="Low complexity" evidence="1">
    <location>
        <begin position="104"/>
        <end position="116"/>
    </location>
</feature>
<dbReference type="Proteomes" id="UP000824220">
    <property type="component" value="Unassembled WGS sequence"/>
</dbReference>
<proteinExistence type="predicted"/>
<reference evidence="3" key="1">
    <citation type="journal article" date="2021" name="PeerJ">
        <title>Extensive microbial diversity within the chicken gut microbiome revealed by metagenomics and culture.</title>
        <authorList>
            <person name="Gilroy R."/>
            <person name="Ravi A."/>
            <person name="Getino M."/>
            <person name="Pursley I."/>
            <person name="Horton D.L."/>
            <person name="Alikhan N.F."/>
            <person name="Baker D."/>
            <person name="Gharbi K."/>
            <person name="Hall N."/>
            <person name="Watson M."/>
            <person name="Adriaenssens E.M."/>
            <person name="Foster-Nyarko E."/>
            <person name="Jarju S."/>
            <person name="Secka A."/>
            <person name="Antonio M."/>
            <person name="Oren A."/>
            <person name="Chaudhuri R.R."/>
            <person name="La Ragione R."/>
            <person name="Hildebrand F."/>
            <person name="Pallen M.J."/>
        </authorList>
    </citation>
    <scope>NUCLEOTIDE SEQUENCE</scope>
    <source>
        <strain evidence="3">ChiHjej8B7-3636</strain>
    </source>
</reference>
<comment type="caution">
    <text evidence="3">The sequence shown here is derived from an EMBL/GenBank/DDBJ whole genome shotgun (WGS) entry which is preliminary data.</text>
</comment>
<protein>
    <submittedName>
        <fullName evidence="3">DUF4190 domain-containing protein</fullName>
    </submittedName>
</protein>
<keyword evidence="2" id="KW-1133">Transmembrane helix</keyword>
<evidence type="ECO:0000313" key="4">
    <source>
        <dbReference type="Proteomes" id="UP000824220"/>
    </source>
</evidence>
<keyword evidence="2" id="KW-0812">Transmembrane</keyword>
<evidence type="ECO:0000313" key="3">
    <source>
        <dbReference type="EMBL" id="HJA05217.1"/>
    </source>
</evidence>
<evidence type="ECO:0000256" key="1">
    <source>
        <dbReference type="SAM" id="MobiDB-lite"/>
    </source>
</evidence>
<dbReference type="EMBL" id="DXAM01000140">
    <property type="protein sequence ID" value="HJA05217.1"/>
    <property type="molecule type" value="Genomic_DNA"/>
</dbReference>
<keyword evidence="2" id="KW-0472">Membrane</keyword>
<sequence length="453" mass="45370">MSDDQNPTFPWQNREGSSAPSAPKSVGAPPASSETGPPLPPYARDHAQPPAAVTPGAVTPDAEPPAPPAAPADTGPSLPPYASAADSAHATPDHAEPSAPPAAPADTGPALPPYTTAGYGAGATPPYAGPPAAYAIGAPPEPSNGLAVAALVMAIVGIVLGIIPFASFLGVPLALTAIVLAIVSLAKRRSRRGMSIATLIVAGIGTIIGGIVTAFTLYLWAAIGGFGSTGVSPATGNEESSPAPQSEELSEYSSPFADDDQVAAFLEEVAVGETAWWQVSSGYSFVAVFVDNASDGLSYGSVRAEIDVLGHDGIAIESASSYVSLAPGTTAVLVSVPVEAEDIDSVEVEFGTGTLYAPVPAAEPLDAEAGEPAVASGTVSIPGTLENPGADDAVDVRVTVIGRDGDGKIVVGRTLTVARVPAGGSVDFEAEHVALADDLPDDVTYELYARPAL</sequence>
<reference evidence="3" key="2">
    <citation type="submission" date="2021-04" db="EMBL/GenBank/DDBJ databases">
        <authorList>
            <person name="Gilroy R."/>
        </authorList>
    </citation>
    <scope>NUCLEOTIDE SEQUENCE</scope>
    <source>
        <strain evidence="3">ChiHjej8B7-3636</strain>
    </source>
</reference>
<feature type="transmembrane region" description="Helical" evidence="2">
    <location>
        <begin position="198"/>
        <end position="221"/>
    </location>
</feature>
<feature type="region of interest" description="Disordered" evidence="1">
    <location>
        <begin position="1"/>
        <end position="116"/>
    </location>
</feature>
<feature type="transmembrane region" description="Helical" evidence="2">
    <location>
        <begin position="145"/>
        <end position="163"/>
    </location>
</feature>
<gene>
    <name evidence="3" type="ORF">H9800_10215</name>
</gene>
<name>A0A9D2H797_9MICO</name>
<feature type="compositionally biased region" description="Low complexity" evidence="1">
    <location>
        <begin position="48"/>
        <end position="61"/>
    </location>
</feature>
<organism evidence="3 4">
    <name type="scientific">Candidatus Microbacterium stercoravium</name>
    <dbReference type="NCBI Taxonomy" id="2838697"/>
    <lineage>
        <taxon>Bacteria</taxon>
        <taxon>Bacillati</taxon>
        <taxon>Actinomycetota</taxon>
        <taxon>Actinomycetes</taxon>
        <taxon>Micrococcales</taxon>
        <taxon>Microbacteriaceae</taxon>
        <taxon>Microbacterium</taxon>
    </lineage>
</organism>